<gene>
    <name evidence="2" type="ORF">EKO27_g5972</name>
</gene>
<keyword evidence="1" id="KW-0812">Transmembrane</keyword>
<keyword evidence="1" id="KW-0472">Membrane</keyword>
<feature type="transmembrane region" description="Helical" evidence="1">
    <location>
        <begin position="59"/>
        <end position="84"/>
    </location>
</feature>
<evidence type="ECO:0000313" key="3">
    <source>
        <dbReference type="Proteomes" id="UP000286045"/>
    </source>
</evidence>
<protein>
    <submittedName>
        <fullName evidence="2">Uncharacterized protein</fullName>
    </submittedName>
</protein>
<keyword evidence="1" id="KW-1133">Transmembrane helix</keyword>
<feature type="transmembrane region" description="Helical" evidence="1">
    <location>
        <begin position="181"/>
        <end position="202"/>
    </location>
</feature>
<organism evidence="2 3">
    <name type="scientific">Xylaria grammica</name>
    <dbReference type="NCBI Taxonomy" id="363999"/>
    <lineage>
        <taxon>Eukaryota</taxon>
        <taxon>Fungi</taxon>
        <taxon>Dikarya</taxon>
        <taxon>Ascomycota</taxon>
        <taxon>Pezizomycotina</taxon>
        <taxon>Sordariomycetes</taxon>
        <taxon>Xylariomycetidae</taxon>
        <taxon>Xylariales</taxon>
        <taxon>Xylariaceae</taxon>
        <taxon>Xylaria</taxon>
    </lineage>
</organism>
<accession>A0A439D413</accession>
<evidence type="ECO:0000256" key="1">
    <source>
        <dbReference type="SAM" id="Phobius"/>
    </source>
</evidence>
<dbReference type="Proteomes" id="UP000286045">
    <property type="component" value="Unassembled WGS sequence"/>
</dbReference>
<feature type="transmembrane region" description="Helical" evidence="1">
    <location>
        <begin position="244"/>
        <end position="264"/>
    </location>
</feature>
<feature type="transmembrane region" description="Helical" evidence="1">
    <location>
        <begin position="150"/>
        <end position="169"/>
    </location>
</feature>
<keyword evidence="3" id="KW-1185">Reference proteome</keyword>
<comment type="caution">
    <text evidence="2">The sequence shown here is derived from an EMBL/GenBank/DDBJ whole genome shotgun (WGS) entry which is preliminary data.</text>
</comment>
<name>A0A439D413_9PEZI</name>
<feature type="transmembrane region" description="Helical" evidence="1">
    <location>
        <begin position="96"/>
        <end position="119"/>
    </location>
</feature>
<proteinExistence type="predicted"/>
<evidence type="ECO:0000313" key="2">
    <source>
        <dbReference type="EMBL" id="RWA09142.1"/>
    </source>
</evidence>
<sequence>MPKCIEKAAPPTPTAPICKEDLIGIAQPLKIEDPKYDNGSHVCGFPFPLVMVVQLPDSALAAAVGVQIYSYICLICSCLIILLVCKHRERDSYVALFSYCSLVGTLASIAQQLHTIVLWDDVKTEQFYYVLEHPGPELAIAGPSYGLDLVLFYIQYYCYNVEAMLALFWNSIAAFITVADFNLAASLTLGSIVLVAILIKYIHTRRRLHRWTVRYPLSRDLNSNSGESGLDSDSEHHSIYDGWLIVRFAIALAFIEAFQILTILSEVAQIRGNREEVLPEQPDISAARAVVDFVEFIPGVSTGLLFGADTGL</sequence>
<dbReference type="EMBL" id="RYZI01000167">
    <property type="protein sequence ID" value="RWA09142.1"/>
    <property type="molecule type" value="Genomic_DNA"/>
</dbReference>
<dbReference type="AlphaFoldDB" id="A0A439D413"/>
<reference evidence="2 3" key="1">
    <citation type="submission" date="2018-12" db="EMBL/GenBank/DDBJ databases">
        <title>Draft genome sequence of Xylaria grammica IHI A82.</title>
        <authorList>
            <person name="Buettner E."/>
            <person name="Kellner H."/>
        </authorList>
    </citation>
    <scope>NUCLEOTIDE SEQUENCE [LARGE SCALE GENOMIC DNA]</scope>
    <source>
        <strain evidence="2 3">IHI A82</strain>
    </source>
</reference>